<dbReference type="InterPro" id="IPR012259">
    <property type="entry name" value="DHFR"/>
</dbReference>
<protein>
    <recommendedName>
        <fullName evidence="3">Dihydrofolate reductase</fullName>
        <ecNumber evidence="2">1.5.1.3</ecNumber>
    </recommendedName>
</protein>
<evidence type="ECO:0000313" key="9">
    <source>
        <dbReference type="EMBL" id="KDR84968.1"/>
    </source>
</evidence>
<evidence type="ECO:0000256" key="4">
    <source>
        <dbReference type="ARBA" id="ARBA00022563"/>
    </source>
</evidence>
<dbReference type="GO" id="GO:0005739">
    <property type="term" value="C:mitochondrion"/>
    <property type="evidence" value="ECO:0007669"/>
    <property type="project" value="TreeGrafter"/>
</dbReference>
<reference evidence="10" key="1">
    <citation type="journal article" date="2014" name="Proc. Natl. Acad. Sci. U.S.A.">
        <title>Extensive sampling of basidiomycete genomes demonstrates inadequacy of the white-rot/brown-rot paradigm for wood decay fungi.</title>
        <authorList>
            <person name="Riley R."/>
            <person name="Salamov A.A."/>
            <person name="Brown D.W."/>
            <person name="Nagy L.G."/>
            <person name="Floudas D."/>
            <person name="Held B.W."/>
            <person name="Levasseur A."/>
            <person name="Lombard V."/>
            <person name="Morin E."/>
            <person name="Otillar R."/>
            <person name="Lindquist E.A."/>
            <person name="Sun H."/>
            <person name="LaButti K.M."/>
            <person name="Schmutz J."/>
            <person name="Jabbour D."/>
            <person name="Luo H."/>
            <person name="Baker S.E."/>
            <person name="Pisabarro A.G."/>
            <person name="Walton J.D."/>
            <person name="Blanchette R.A."/>
            <person name="Henrissat B."/>
            <person name="Martin F."/>
            <person name="Cullen D."/>
            <person name="Hibbett D.S."/>
            <person name="Grigoriev I.V."/>
        </authorList>
    </citation>
    <scope>NUCLEOTIDE SEQUENCE [LARGE SCALE GENOMIC DNA]</scope>
    <source>
        <strain evidence="10">CBS 339.88</strain>
    </source>
</reference>
<comment type="similarity">
    <text evidence="7">Belongs to the dihydrofolate reductase family.</text>
</comment>
<dbReference type="GO" id="GO:0006730">
    <property type="term" value="P:one-carbon metabolic process"/>
    <property type="evidence" value="ECO:0007669"/>
    <property type="project" value="UniProtKB-KW"/>
</dbReference>
<dbReference type="CDD" id="cd00209">
    <property type="entry name" value="DHFR"/>
    <property type="match status" value="1"/>
</dbReference>
<dbReference type="EMBL" id="KL142367">
    <property type="protein sequence ID" value="KDR84968.1"/>
    <property type="molecule type" value="Genomic_DNA"/>
</dbReference>
<dbReference type="PANTHER" id="PTHR48069:SF3">
    <property type="entry name" value="DIHYDROFOLATE REDUCTASE"/>
    <property type="match status" value="1"/>
</dbReference>
<evidence type="ECO:0000313" key="10">
    <source>
        <dbReference type="Proteomes" id="UP000027222"/>
    </source>
</evidence>
<evidence type="ECO:0000256" key="6">
    <source>
        <dbReference type="ARBA" id="ARBA00023002"/>
    </source>
</evidence>
<sequence length="205" mass="22961">MSRFTIIVAATKSNGIGANARLPWRLPKEMKYFAKVTSNAPEGRQNVVIMGRNTWESIPTKHRPLAKRVNAVISRNKNYDLGTADESVVLKDNLTSALSLLGSSTSLDRGFIIGGATLYTESLALPLSSTKPSVDRILLTRILTPEFNECDVFMPDFQKEDSTDEIKWARSPHAALQEWVGFEVPEGEQEENGVKYEFQMWVRVV</sequence>
<dbReference type="GO" id="GO:0004146">
    <property type="term" value="F:dihydrofolate reductase activity"/>
    <property type="evidence" value="ECO:0007669"/>
    <property type="project" value="UniProtKB-EC"/>
</dbReference>
<keyword evidence="4" id="KW-0554">One-carbon metabolism</keyword>
<dbReference type="OrthoDB" id="414698at2759"/>
<dbReference type="Proteomes" id="UP000027222">
    <property type="component" value="Unassembled WGS sequence"/>
</dbReference>
<dbReference type="PROSITE" id="PS51330">
    <property type="entry name" value="DHFR_2"/>
    <property type="match status" value="1"/>
</dbReference>
<dbReference type="GO" id="GO:0046654">
    <property type="term" value="P:tetrahydrofolate biosynthetic process"/>
    <property type="evidence" value="ECO:0007669"/>
    <property type="project" value="UniProtKB-UniPathway"/>
</dbReference>
<evidence type="ECO:0000256" key="3">
    <source>
        <dbReference type="ARBA" id="ARBA00018886"/>
    </source>
</evidence>
<evidence type="ECO:0000259" key="8">
    <source>
        <dbReference type="PROSITE" id="PS51330"/>
    </source>
</evidence>
<keyword evidence="6" id="KW-0560">Oxidoreductase</keyword>
<dbReference type="GO" id="GO:0046655">
    <property type="term" value="P:folic acid metabolic process"/>
    <property type="evidence" value="ECO:0007669"/>
    <property type="project" value="TreeGrafter"/>
</dbReference>
<evidence type="ECO:0000256" key="1">
    <source>
        <dbReference type="ARBA" id="ARBA00004903"/>
    </source>
</evidence>
<dbReference type="HOGENOM" id="CLU_043966_2_1_1"/>
<evidence type="ECO:0000256" key="5">
    <source>
        <dbReference type="ARBA" id="ARBA00022857"/>
    </source>
</evidence>
<dbReference type="PROSITE" id="PS00075">
    <property type="entry name" value="DHFR_1"/>
    <property type="match status" value="1"/>
</dbReference>
<gene>
    <name evidence="9" type="ORF">GALMADRAFT_218042</name>
</gene>
<evidence type="ECO:0000256" key="7">
    <source>
        <dbReference type="RuleBase" id="RU004474"/>
    </source>
</evidence>
<dbReference type="UniPathway" id="UPA00077">
    <property type="reaction ID" value="UER00158"/>
</dbReference>
<keyword evidence="10" id="KW-1185">Reference proteome</keyword>
<dbReference type="GO" id="GO:0050661">
    <property type="term" value="F:NADP binding"/>
    <property type="evidence" value="ECO:0007669"/>
    <property type="project" value="InterPro"/>
</dbReference>
<comment type="pathway">
    <text evidence="1">Cofactor biosynthesis; tetrahydrofolate biosynthesis; 5,6,7,8-tetrahydrofolate from 7,8-dihydrofolate: step 1/1.</text>
</comment>
<dbReference type="STRING" id="685588.A0A067U0W6"/>
<name>A0A067U0W6_GALM3</name>
<dbReference type="InterPro" id="IPR017925">
    <property type="entry name" value="DHFR_CS"/>
</dbReference>
<dbReference type="InterPro" id="IPR024072">
    <property type="entry name" value="DHFR-like_dom_sf"/>
</dbReference>
<keyword evidence="5" id="KW-0521">NADP</keyword>
<dbReference type="Gene3D" id="3.40.430.10">
    <property type="entry name" value="Dihydrofolate Reductase, subunit A"/>
    <property type="match status" value="1"/>
</dbReference>
<evidence type="ECO:0000256" key="2">
    <source>
        <dbReference type="ARBA" id="ARBA00012856"/>
    </source>
</evidence>
<dbReference type="AlphaFoldDB" id="A0A067U0W6"/>
<dbReference type="Pfam" id="PF00186">
    <property type="entry name" value="DHFR_1"/>
    <property type="match status" value="1"/>
</dbReference>
<dbReference type="PRINTS" id="PR00070">
    <property type="entry name" value="DHFR"/>
</dbReference>
<dbReference type="PANTHER" id="PTHR48069">
    <property type="entry name" value="DIHYDROFOLATE REDUCTASE"/>
    <property type="match status" value="1"/>
</dbReference>
<proteinExistence type="inferred from homology"/>
<dbReference type="SUPFAM" id="SSF53597">
    <property type="entry name" value="Dihydrofolate reductase-like"/>
    <property type="match status" value="1"/>
</dbReference>
<accession>A0A067U0W6</accession>
<dbReference type="GO" id="GO:0046452">
    <property type="term" value="P:dihydrofolate metabolic process"/>
    <property type="evidence" value="ECO:0007669"/>
    <property type="project" value="TreeGrafter"/>
</dbReference>
<dbReference type="InterPro" id="IPR001796">
    <property type="entry name" value="DHFR_dom"/>
</dbReference>
<organism evidence="9 10">
    <name type="scientific">Galerina marginata (strain CBS 339.88)</name>
    <dbReference type="NCBI Taxonomy" id="685588"/>
    <lineage>
        <taxon>Eukaryota</taxon>
        <taxon>Fungi</taxon>
        <taxon>Dikarya</taxon>
        <taxon>Basidiomycota</taxon>
        <taxon>Agaricomycotina</taxon>
        <taxon>Agaricomycetes</taxon>
        <taxon>Agaricomycetidae</taxon>
        <taxon>Agaricales</taxon>
        <taxon>Agaricineae</taxon>
        <taxon>Strophariaceae</taxon>
        <taxon>Galerina</taxon>
    </lineage>
</organism>
<dbReference type="EC" id="1.5.1.3" evidence="2"/>
<feature type="domain" description="DHFR" evidence="8">
    <location>
        <begin position="3"/>
        <end position="203"/>
    </location>
</feature>